<gene>
    <name evidence="5" type="ordered locus">FraEuI1c_4201</name>
</gene>
<dbReference type="InterPro" id="IPR001753">
    <property type="entry name" value="Enoyl-CoA_hydra/iso"/>
</dbReference>
<dbReference type="Gene3D" id="1.10.12.10">
    <property type="entry name" value="Lyase 2-enoyl-coa Hydratase, Chain A, domain 2"/>
    <property type="match status" value="1"/>
</dbReference>
<keyword evidence="3" id="KW-0456">Lyase</keyword>
<evidence type="ECO:0000313" key="6">
    <source>
        <dbReference type="Proteomes" id="UP000002484"/>
    </source>
</evidence>
<dbReference type="SUPFAM" id="SSF52096">
    <property type="entry name" value="ClpP/crotonase"/>
    <property type="match status" value="1"/>
</dbReference>
<keyword evidence="6" id="KW-1185">Reference proteome</keyword>
<dbReference type="InParanoid" id="E3JAK8"/>
<dbReference type="Proteomes" id="UP000002484">
    <property type="component" value="Chromosome"/>
</dbReference>
<dbReference type="AlphaFoldDB" id="E3JAK8"/>
<sequence>MEAGPPRPEVRIDRDGPLAVVTVDRPGTRNAFGPDTLHHVAGVIRQAADDGIRALVLTGDGEVSFSSGMDLKALASAPREQLAAAVEAFDAALDAADRPPLIAAVNGAATGGGFEIALRCDLVVAADHATFGLPEVRRGIVPGGRGTLLPGRIPIAVALEIGIVGEPISAARAYELGLVNRVVSAPELLDVARGLGRRIAANGPLAVARTRALMWTAATESAALAWEETRRVRDDPDLAREMREGVTAFLEKRAPRW</sequence>
<dbReference type="GO" id="GO:0016853">
    <property type="term" value="F:isomerase activity"/>
    <property type="evidence" value="ECO:0007669"/>
    <property type="project" value="UniProtKB-KW"/>
</dbReference>
<evidence type="ECO:0000256" key="3">
    <source>
        <dbReference type="ARBA" id="ARBA00023239"/>
    </source>
</evidence>
<protein>
    <submittedName>
        <fullName evidence="5">Enoyl-CoA hydratase/isomerase</fullName>
    </submittedName>
</protein>
<dbReference type="PANTHER" id="PTHR11941:SF169">
    <property type="entry name" value="(7AS)-7A-METHYL-1,5-DIOXO-2,3,5,6,7,7A-HEXAHYDRO-1H-INDENE-CARBOXYL-COA HYDROLASE"/>
    <property type="match status" value="1"/>
</dbReference>
<proteinExistence type="inferred from homology"/>
<dbReference type="GO" id="GO:0006635">
    <property type="term" value="P:fatty acid beta-oxidation"/>
    <property type="evidence" value="ECO:0007669"/>
    <property type="project" value="TreeGrafter"/>
</dbReference>
<evidence type="ECO:0000256" key="2">
    <source>
        <dbReference type="ARBA" id="ARBA00023098"/>
    </source>
</evidence>
<comment type="similarity">
    <text evidence="1 4">Belongs to the enoyl-CoA hydratase/isomerase family.</text>
</comment>
<dbReference type="InterPro" id="IPR018376">
    <property type="entry name" value="Enoyl-CoA_hyd/isom_CS"/>
</dbReference>
<dbReference type="EMBL" id="CP002299">
    <property type="protein sequence ID" value="ADP82200.1"/>
    <property type="molecule type" value="Genomic_DNA"/>
</dbReference>
<name>E3JAK8_PSEI1</name>
<evidence type="ECO:0000256" key="4">
    <source>
        <dbReference type="RuleBase" id="RU003707"/>
    </source>
</evidence>
<dbReference type="Gene3D" id="3.90.226.10">
    <property type="entry name" value="2-enoyl-CoA Hydratase, Chain A, domain 1"/>
    <property type="match status" value="1"/>
</dbReference>
<dbReference type="KEGG" id="fri:FraEuI1c_4201"/>
<dbReference type="STRING" id="298654.FraEuI1c_4201"/>
<reference evidence="5 6" key="1">
    <citation type="submission" date="2010-10" db="EMBL/GenBank/DDBJ databases">
        <title>Complete sequence of Frankia sp. EuI1c.</title>
        <authorList>
            <consortium name="US DOE Joint Genome Institute"/>
            <person name="Lucas S."/>
            <person name="Copeland A."/>
            <person name="Lapidus A."/>
            <person name="Cheng J.-F."/>
            <person name="Bruce D."/>
            <person name="Goodwin L."/>
            <person name="Pitluck S."/>
            <person name="Chertkov O."/>
            <person name="Detter J.C."/>
            <person name="Han C."/>
            <person name="Tapia R."/>
            <person name="Land M."/>
            <person name="Hauser L."/>
            <person name="Jeffries C."/>
            <person name="Kyrpides N."/>
            <person name="Ivanova N."/>
            <person name="Mikhailova N."/>
            <person name="Beauchemin N."/>
            <person name="Sen A."/>
            <person name="Sur S.A."/>
            <person name="Gtari M."/>
            <person name="Wall L."/>
            <person name="Tisa L."/>
            <person name="Woyke T."/>
        </authorList>
    </citation>
    <scope>NUCLEOTIDE SEQUENCE [LARGE SCALE GENOMIC DNA]</scope>
    <source>
        <strain evidence="6">DSM 45817 / CECT 9037 / EuI1c</strain>
    </source>
</reference>
<keyword evidence="5" id="KW-0413">Isomerase</keyword>
<evidence type="ECO:0000313" key="5">
    <source>
        <dbReference type="EMBL" id="ADP82200.1"/>
    </source>
</evidence>
<keyword evidence="2" id="KW-0443">Lipid metabolism</keyword>
<organism evidence="5 6">
    <name type="scientific">Pseudofrankia inefficax (strain DSM 45817 / CECT 9037 / DDB 130130 / EuI1c)</name>
    <name type="common">Frankia inefficax</name>
    <dbReference type="NCBI Taxonomy" id="298654"/>
    <lineage>
        <taxon>Bacteria</taxon>
        <taxon>Bacillati</taxon>
        <taxon>Actinomycetota</taxon>
        <taxon>Actinomycetes</taxon>
        <taxon>Frankiales</taxon>
        <taxon>Frankiaceae</taxon>
        <taxon>Pseudofrankia</taxon>
    </lineage>
</organism>
<accession>E3JAK8</accession>
<dbReference type="HOGENOM" id="CLU_009834_7_4_11"/>
<evidence type="ECO:0000256" key="1">
    <source>
        <dbReference type="ARBA" id="ARBA00005254"/>
    </source>
</evidence>
<dbReference type="PANTHER" id="PTHR11941">
    <property type="entry name" value="ENOYL-COA HYDRATASE-RELATED"/>
    <property type="match status" value="1"/>
</dbReference>
<dbReference type="Pfam" id="PF00378">
    <property type="entry name" value="ECH_1"/>
    <property type="match status" value="1"/>
</dbReference>
<dbReference type="PROSITE" id="PS00166">
    <property type="entry name" value="ENOYL_COA_HYDRATASE"/>
    <property type="match status" value="1"/>
</dbReference>
<dbReference type="GO" id="GO:0016829">
    <property type="term" value="F:lyase activity"/>
    <property type="evidence" value="ECO:0007669"/>
    <property type="project" value="UniProtKB-KW"/>
</dbReference>
<dbReference type="OrthoDB" id="4284283at2"/>
<dbReference type="InterPro" id="IPR029045">
    <property type="entry name" value="ClpP/crotonase-like_dom_sf"/>
</dbReference>
<dbReference type="InterPro" id="IPR014748">
    <property type="entry name" value="Enoyl-CoA_hydra_C"/>
</dbReference>
<dbReference type="CDD" id="cd06558">
    <property type="entry name" value="crotonase-like"/>
    <property type="match status" value="1"/>
</dbReference>
<dbReference type="eggNOG" id="COG1024">
    <property type="taxonomic scope" value="Bacteria"/>
</dbReference>
<dbReference type="RefSeq" id="WP_013425318.1">
    <property type="nucleotide sequence ID" value="NC_014666.1"/>
</dbReference>